<name>A0A9P0XJF3_PIEBR</name>
<keyword evidence="2" id="KW-1185">Reference proteome</keyword>
<organism evidence="1 2">
    <name type="scientific">Pieris brassicae</name>
    <name type="common">White butterfly</name>
    <name type="synonym">Large white butterfly</name>
    <dbReference type="NCBI Taxonomy" id="7116"/>
    <lineage>
        <taxon>Eukaryota</taxon>
        <taxon>Metazoa</taxon>
        <taxon>Ecdysozoa</taxon>
        <taxon>Arthropoda</taxon>
        <taxon>Hexapoda</taxon>
        <taxon>Insecta</taxon>
        <taxon>Pterygota</taxon>
        <taxon>Neoptera</taxon>
        <taxon>Endopterygota</taxon>
        <taxon>Lepidoptera</taxon>
        <taxon>Glossata</taxon>
        <taxon>Ditrysia</taxon>
        <taxon>Papilionoidea</taxon>
        <taxon>Pieridae</taxon>
        <taxon>Pierinae</taxon>
        <taxon>Pieris</taxon>
    </lineage>
</organism>
<accession>A0A9P0XJF3</accession>
<gene>
    <name evidence="1" type="ORF">PIBRA_LOCUS12447</name>
</gene>
<dbReference type="EMBL" id="CALOZG010000075">
    <property type="protein sequence ID" value="CAH4036685.1"/>
    <property type="molecule type" value="Genomic_DNA"/>
</dbReference>
<protein>
    <submittedName>
        <fullName evidence="1">Uncharacterized protein</fullName>
    </submittedName>
</protein>
<dbReference type="Proteomes" id="UP001152562">
    <property type="component" value="Unassembled WGS sequence"/>
</dbReference>
<dbReference type="AlphaFoldDB" id="A0A9P0XJF3"/>
<evidence type="ECO:0000313" key="1">
    <source>
        <dbReference type="EMBL" id="CAH4036685.1"/>
    </source>
</evidence>
<reference evidence="1" key="1">
    <citation type="submission" date="2022-05" db="EMBL/GenBank/DDBJ databases">
        <authorList>
            <person name="Okamura Y."/>
        </authorList>
    </citation>
    <scope>NUCLEOTIDE SEQUENCE</scope>
</reference>
<proteinExistence type="predicted"/>
<comment type="caution">
    <text evidence="1">The sequence shown here is derived from an EMBL/GenBank/DDBJ whole genome shotgun (WGS) entry which is preliminary data.</text>
</comment>
<evidence type="ECO:0000313" key="2">
    <source>
        <dbReference type="Proteomes" id="UP001152562"/>
    </source>
</evidence>
<sequence length="66" mass="7764">MVPTQTHPCIYTPFVQSFVLVCQPTTLRKSKQFQSVDISTSKVRVVPVFSIYCVVSCWDYNYFYWT</sequence>